<evidence type="ECO:0000259" key="8">
    <source>
        <dbReference type="Pfam" id="PF24612"/>
    </source>
</evidence>
<keyword evidence="3 5" id="KW-0472">Membrane</keyword>
<evidence type="ECO:0000313" key="9">
    <source>
        <dbReference type="EMBL" id="KAK5584079.1"/>
    </source>
</evidence>
<evidence type="ECO:0000256" key="1">
    <source>
        <dbReference type="ARBA" id="ARBA00004370"/>
    </source>
</evidence>
<keyword evidence="5" id="KW-0812">Transmembrane</keyword>
<keyword evidence="10" id="KW-1185">Reference proteome</keyword>
<keyword evidence="5" id="KW-1133">Transmembrane helix</keyword>
<dbReference type="Gene3D" id="2.60.40.10">
    <property type="entry name" value="Immunoglobulins"/>
    <property type="match status" value="3"/>
</dbReference>
<evidence type="ECO:0000256" key="5">
    <source>
        <dbReference type="SAM" id="Phobius"/>
    </source>
</evidence>
<feature type="transmembrane region" description="Helical" evidence="5">
    <location>
        <begin position="857"/>
        <end position="881"/>
    </location>
</feature>
<dbReference type="EMBL" id="JAVFKY010000001">
    <property type="protein sequence ID" value="KAK5584079.1"/>
    <property type="molecule type" value="Genomic_DNA"/>
</dbReference>
<feature type="signal peptide" evidence="6">
    <location>
        <begin position="1"/>
        <end position="21"/>
    </location>
</feature>
<evidence type="ECO:0000259" key="7">
    <source>
        <dbReference type="Pfam" id="PF01833"/>
    </source>
</evidence>
<keyword evidence="4" id="KW-0325">Glycoprotein</keyword>
<dbReference type="InterPro" id="IPR057594">
    <property type="entry name" value="TgrO1-like_Ig"/>
</dbReference>
<dbReference type="PANTHER" id="PTHR31341:SF4">
    <property type="entry name" value="IPT_TIG DOMAIN-CONTAINING PROTEIN-RELATED"/>
    <property type="match status" value="1"/>
</dbReference>
<feature type="domain" description="TgrO1-like immunoglobulin-like" evidence="8">
    <location>
        <begin position="132"/>
        <end position="199"/>
    </location>
</feature>
<feature type="domain" description="IPT/TIG" evidence="7">
    <location>
        <begin position="557"/>
        <end position="629"/>
    </location>
</feature>
<reference evidence="9 10" key="1">
    <citation type="submission" date="2023-11" db="EMBL/GenBank/DDBJ databases">
        <title>Dfirmibasis_genome.</title>
        <authorList>
            <person name="Edelbroek B."/>
            <person name="Kjellin J."/>
            <person name="Jerlstrom-Hultqvist J."/>
            <person name="Soderbom F."/>
        </authorList>
    </citation>
    <scope>NUCLEOTIDE SEQUENCE [LARGE SCALE GENOMIC DNA]</scope>
    <source>
        <strain evidence="9 10">TNS-C-14</strain>
    </source>
</reference>
<dbReference type="AlphaFoldDB" id="A0AAN7U1S8"/>
<feature type="chain" id="PRO_5042892687" description="TgrC1" evidence="6">
    <location>
        <begin position="22"/>
        <end position="890"/>
    </location>
</feature>
<feature type="domain" description="IPT/TIG" evidence="7">
    <location>
        <begin position="294"/>
        <end position="378"/>
    </location>
</feature>
<comment type="caution">
    <text evidence="9">The sequence shown here is derived from an EMBL/GenBank/DDBJ whole genome shotgun (WGS) entry which is preliminary data.</text>
</comment>
<accession>A0AAN7U1S8</accession>
<name>A0AAN7U1S8_9MYCE</name>
<comment type="subcellular location">
    <subcellularLocation>
        <location evidence="1">Membrane</location>
    </subcellularLocation>
</comment>
<sequence length="890" mass="97212">MICKKILLITLLFSFFMKTLSKVEASPFAVQSNETSIVFIFESKGAYYTRIIFYENVTTPRSDSKPNHFDCVLVDTWRYCTFITEESPTRLWGSGSSRACARTPSNSTEDCTSTYLIRNRLPASTNTKLNRLPPTSGGEVIITGGYLRFAGGPNTLLCSYLGGIPVKGNFSDPTFDVNNITVDFTPGSGKNFLCFDDGCINRYYFTYAPPTISEIILDQSKSVLTINGDNFFMYSSMVQVYFDGIQQTDLNITVDHTQIQVNNFSRVDPGPMSINITVDYVQMEKNYIYCFPATVTSVTSVSNLIGGIVTIKGSKLSATNSTLIPTITIGDQQCKFIKSTKTELECQLDANHVGGKNLSVNVIFNGCSSISTGVTFTYNIPKLSSASYSNGIVTLNGINLGSNDVSIIQIYGNGIDVNKQIKKIQVSSDEKSLTFTLPPLKCNLFNINFTRDNISVSLLSISASLSINIANRPSVVNGSLNIDLYYINCSAIQSIPSIIIGSLSANQCSIPSTSTSEFYQTTCNTPYGTGTNKQFTFKYSSYSINNTFSYASPIITSRTFSKDLTNVTIHGSNFGNSTTLIQVQFNGSDITSEIQSLNNNQFTFKRLESYENGVINITVDGVNMESQFNLTFPPVLYAIVNKDNKTLSCGGIITVSGKNLLTNDEEFKVKVLANNETTTVIVSDEKILIVRAESKKSPLIVSVFIGSNLILSNVTLTYLKPIITDYPSTIKNNKDGISLLIRGISFPEIEYINASIKLSSSNVPLTCNLQCSVLQNETFYYYISNTSKSISNENNNSNNTDCLSCYSKSNSKEITGVLNLQLASTSFQHDVNIEEIESSLPSNDDDGNKSSKLSGGAIAGITIGSVAAAGALVGCVVYFKLITRAKNSFK</sequence>
<evidence type="ECO:0000313" key="10">
    <source>
        <dbReference type="Proteomes" id="UP001344447"/>
    </source>
</evidence>
<proteinExistence type="predicted"/>
<feature type="domain" description="IPT/TIG" evidence="7">
    <location>
        <begin position="645"/>
        <end position="718"/>
    </location>
</feature>
<gene>
    <name evidence="9" type="ORF">RB653_005686</name>
</gene>
<dbReference type="Pfam" id="PF24612">
    <property type="entry name" value="Ig_TgrO1"/>
    <property type="match status" value="2"/>
</dbReference>
<dbReference type="InterPro" id="IPR014756">
    <property type="entry name" value="Ig_E-set"/>
</dbReference>
<dbReference type="Pfam" id="PF01833">
    <property type="entry name" value="TIG"/>
    <property type="match status" value="3"/>
</dbReference>
<dbReference type="InterPro" id="IPR052014">
    <property type="entry name" value="Dictyostelium_Tiger"/>
</dbReference>
<protein>
    <recommendedName>
        <fullName evidence="11">TgrC1</fullName>
    </recommendedName>
</protein>
<dbReference type="InterPro" id="IPR013783">
    <property type="entry name" value="Ig-like_fold"/>
</dbReference>
<feature type="domain" description="TgrO1-like immunoglobulin-like" evidence="8">
    <location>
        <begin position="382"/>
        <end position="449"/>
    </location>
</feature>
<evidence type="ECO:0000256" key="6">
    <source>
        <dbReference type="SAM" id="SignalP"/>
    </source>
</evidence>
<dbReference type="PANTHER" id="PTHR31341">
    <property type="entry name" value="IPT/TIG DOMAIN-CONTAINING PROTEIN-RELATED-RELATED"/>
    <property type="match status" value="1"/>
</dbReference>
<dbReference type="Proteomes" id="UP001344447">
    <property type="component" value="Unassembled WGS sequence"/>
</dbReference>
<dbReference type="CDD" id="cd00603">
    <property type="entry name" value="IPT_PCSR"/>
    <property type="match status" value="1"/>
</dbReference>
<evidence type="ECO:0000256" key="2">
    <source>
        <dbReference type="ARBA" id="ARBA00022729"/>
    </source>
</evidence>
<dbReference type="GO" id="GO:0016020">
    <property type="term" value="C:membrane"/>
    <property type="evidence" value="ECO:0007669"/>
    <property type="project" value="UniProtKB-SubCell"/>
</dbReference>
<evidence type="ECO:0000256" key="3">
    <source>
        <dbReference type="ARBA" id="ARBA00023136"/>
    </source>
</evidence>
<keyword evidence="2 6" id="KW-0732">Signal</keyword>
<evidence type="ECO:0000256" key="4">
    <source>
        <dbReference type="ARBA" id="ARBA00023180"/>
    </source>
</evidence>
<evidence type="ECO:0008006" key="11">
    <source>
        <dbReference type="Google" id="ProtNLM"/>
    </source>
</evidence>
<dbReference type="SUPFAM" id="SSF81296">
    <property type="entry name" value="E set domains"/>
    <property type="match status" value="2"/>
</dbReference>
<organism evidence="9 10">
    <name type="scientific">Dictyostelium firmibasis</name>
    <dbReference type="NCBI Taxonomy" id="79012"/>
    <lineage>
        <taxon>Eukaryota</taxon>
        <taxon>Amoebozoa</taxon>
        <taxon>Evosea</taxon>
        <taxon>Eumycetozoa</taxon>
        <taxon>Dictyostelia</taxon>
        <taxon>Dictyosteliales</taxon>
        <taxon>Dictyosteliaceae</taxon>
        <taxon>Dictyostelium</taxon>
    </lineage>
</organism>
<dbReference type="InterPro" id="IPR002909">
    <property type="entry name" value="IPT_dom"/>
</dbReference>